<evidence type="ECO:0000256" key="9">
    <source>
        <dbReference type="ARBA" id="ARBA00023136"/>
    </source>
</evidence>
<keyword evidence="6 12" id="KW-1133">Transmembrane helix</keyword>
<evidence type="ECO:0000256" key="5">
    <source>
        <dbReference type="ARBA" id="ARBA00022692"/>
    </source>
</evidence>
<dbReference type="GO" id="GO:0000139">
    <property type="term" value="C:Golgi membrane"/>
    <property type="evidence" value="ECO:0007669"/>
    <property type="project" value="UniProtKB-SubCell"/>
</dbReference>
<evidence type="ECO:0000256" key="10">
    <source>
        <dbReference type="SAM" id="Coils"/>
    </source>
</evidence>
<feature type="transmembrane region" description="Helical" evidence="12">
    <location>
        <begin position="669"/>
        <end position="687"/>
    </location>
</feature>
<comment type="similarity">
    <text evidence="2">Belongs to the CASP family.</text>
</comment>
<dbReference type="InterPro" id="IPR057476">
    <property type="entry name" value="Cux_N"/>
</dbReference>
<evidence type="ECO:0000313" key="15">
    <source>
        <dbReference type="EMBL" id="CAF32138.1"/>
    </source>
</evidence>
<feature type="region of interest" description="Disordered" evidence="11">
    <location>
        <begin position="584"/>
        <end position="609"/>
    </location>
</feature>
<evidence type="ECO:0000259" key="13">
    <source>
        <dbReference type="Pfam" id="PF08172"/>
    </source>
</evidence>
<feature type="region of interest" description="Disordered" evidence="11">
    <location>
        <begin position="1"/>
        <end position="22"/>
    </location>
</feature>
<sequence length="735" mass="81068">MATTPNRPAQRSSSQKKRTSFNVPLRRGEVRHHFRIFSILKLKVADISTLLGIDLTTTVAKLDATASDIVAQQRDALIQRKELAQKTKDFRKLDDASKLAEYKGLLKSYQSFIDLLTNHGKSSSSAFLQLYSSLSEAPDPYPLLEASVDSLVLSEQTVPKLTSERDQLQRSEERAARRNLEDSQETKIKEIESSWSAVLAEKSNNWAAKEKSLEEKVENQDRLLKEIKASYEVSQRLGQENDGSDASQHGATAAELELVSADLEKTTLRLAEVEARNEQLRLELAQAVSHSQATQPTSVEDDPAYLRLQSENSSLLRKLDAARFDRESERHSWESKLSQLERQSSKVAAERDELRSRLEKTADYEDIRRELEMIKSIEFSAGDGDDDEVGDSTGNANGTNSALLKPKDGSSGNSLEGLLLARNKKLTDELTVLRVSHRDLQDQLELLREDLSNTKEELEKSKQLSTTLENDLLRVQQEAANAFPSSAMRGAASPTSSIISGFDQAATSSNAMDAIRAGEPVGGGSGLLPMIQAQRDRFKKKNAELEEELSKMYSTVKSLRQEVASLQKDNLSLYEKTRYVSTYSRGGASSSASAYANKPSNSSVHVSADTPSGLSLDRYQSAYEARLSPFAAFRGRESVRAYKRMSLPERIVFSITRIILANRTSRNLFAGYCFALHVLLFLALYMMSTMEIEKHSSASLGAAAAAAMAGGGGSGSSSGQLHGDDWQQEGFNHAA</sequence>
<evidence type="ECO:0000256" key="12">
    <source>
        <dbReference type="SAM" id="Phobius"/>
    </source>
</evidence>
<feature type="region of interest" description="Disordered" evidence="11">
    <location>
        <begin position="379"/>
        <end position="411"/>
    </location>
</feature>
<dbReference type="EMBL" id="BX649607">
    <property type="protein sequence ID" value="CAF32138.1"/>
    <property type="molecule type" value="Genomic_DNA"/>
</dbReference>
<feature type="domain" description="Cux N-terminal" evidence="14">
    <location>
        <begin position="52"/>
        <end position="151"/>
    </location>
</feature>
<feature type="domain" description="CASP C-terminal" evidence="13">
    <location>
        <begin position="447"/>
        <end position="690"/>
    </location>
</feature>
<keyword evidence="7" id="KW-0333">Golgi apparatus</keyword>
<evidence type="ECO:0000256" key="2">
    <source>
        <dbReference type="ARBA" id="ARBA00006415"/>
    </source>
</evidence>
<feature type="compositionally biased region" description="Basic and acidic residues" evidence="11">
    <location>
        <begin position="162"/>
        <end position="183"/>
    </location>
</feature>
<dbReference type="Pfam" id="PF25398">
    <property type="entry name" value="CUX1_N"/>
    <property type="match status" value="1"/>
</dbReference>
<dbReference type="PANTHER" id="PTHR14043">
    <property type="entry name" value="CCAAT DISPLACEMENT PROTEIN-RELATED"/>
    <property type="match status" value="1"/>
</dbReference>
<dbReference type="Pfam" id="PF08172">
    <property type="entry name" value="CASP_C"/>
    <property type="match status" value="1"/>
</dbReference>
<comment type="subcellular location">
    <subcellularLocation>
        <location evidence="1">Golgi apparatus membrane</location>
        <topology evidence="1">Single-pass type IV membrane protein</topology>
    </subcellularLocation>
</comment>
<evidence type="ECO:0000256" key="8">
    <source>
        <dbReference type="ARBA" id="ARBA00023054"/>
    </source>
</evidence>
<evidence type="ECO:0000256" key="4">
    <source>
        <dbReference type="ARBA" id="ARBA00022448"/>
    </source>
</evidence>
<feature type="coiled-coil region" evidence="10">
    <location>
        <begin position="256"/>
        <end position="290"/>
    </location>
</feature>
<dbReference type="GO" id="GO:0006891">
    <property type="term" value="P:intra-Golgi vesicle-mediated transport"/>
    <property type="evidence" value="ECO:0007669"/>
    <property type="project" value="InterPro"/>
</dbReference>
<keyword evidence="8 10" id="KW-0175">Coiled coil</keyword>
<dbReference type="AlphaFoldDB" id="Q6MY65"/>
<evidence type="ECO:0000259" key="14">
    <source>
        <dbReference type="Pfam" id="PF25398"/>
    </source>
</evidence>
<dbReference type="PANTHER" id="PTHR14043:SF2">
    <property type="entry name" value="HOMEOBOX PROTEIN CUT"/>
    <property type="match status" value="1"/>
</dbReference>
<proteinExistence type="inferred from homology"/>
<feature type="region of interest" description="Disordered" evidence="11">
    <location>
        <begin position="159"/>
        <end position="183"/>
    </location>
</feature>
<feature type="compositionally biased region" description="Low complexity" evidence="11">
    <location>
        <begin position="584"/>
        <end position="603"/>
    </location>
</feature>
<keyword evidence="9 12" id="KW-0472">Membrane</keyword>
<feature type="compositionally biased region" description="Polar residues" evidence="11">
    <location>
        <begin position="1"/>
        <end position="13"/>
    </location>
</feature>
<evidence type="ECO:0000256" key="11">
    <source>
        <dbReference type="SAM" id="MobiDB-lite"/>
    </source>
</evidence>
<feature type="coiled-coil region" evidence="10">
    <location>
        <begin position="528"/>
        <end position="576"/>
    </location>
</feature>
<gene>
    <name evidence="15" type="ORF">AfA33H4.150c</name>
</gene>
<evidence type="ECO:0000256" key="1">
    <source>
        <dbReference type="ARBA" id="ARBA00004409"/>
    </source>
</evidence>
<protein>
    <recommendedName>
        <fullName evidence="3">Protein CASP</fullName>
    </recommendedName>
</protein>
<organism evidence="15">
    <name type="scientific">Aspergillus fumigatus</name>
    <name type="common">Neosartorya fumigata</name>
    <dbReference type="NCBI Taxonomy" id="746128"/>
    <lineage>
        <taxon>Eukaryota</taxon>
        <taxon>Fungi</taxon>
        <taxon>Dikarya</taxon>
        <taxon>Ascomycota</taxon>
        <taxon>Pezizomycotina</taxon>
        <taxon>Eurotiomycetes</taxon>
        <taxon>Eurotiomycetidae</taxon>
        <taxon>Eurotiales</taxon>
        <taxon>Aspergillaceae</taxon>
        <taxon>Aspergillus</taxon>
        <taxon>Aspergillus subgen. Fumigati</taxon>
    </lineage>
</organism>
<dbReference type="InterPro" id="IPR012955">
    <property type="entry name" value="CASP_C"/>
</dbReference>
<evidence type="ECO:0000256" key="7">
    <source>
        <dbReference type="ARBA" id="ARBA00023034"/>
    </source>
</evidence>
<accession>Q6MY65</accession>
<name>Q6MY65_ASPFM</name>
<feature type="compositionally biased region" description="Polar residues" evidence="11">
    <location>
        <begin position="335"/>
        <end position="346"/>
    </location>
</feature>
<feature type="region of interest" description="Disordered" evidence="11">
    <location>
        <begin position="328"/>
        <end position="347"/>
    </location>
</feature>
<keyword evidence="4" id="KW-0813">Transport</keyword>
<reference evidence="15" key="1">
    <citation type="journal article" date="2004" name="Fungal Genet. Biol.">
        <title>Insight into the genome of Aspergillus fumigatus: analysis of a 922 kb region encompassing the nitrate assimilation gene cluster.</title>
        <authorList>
            <person name="Pain A."/>
            <person name="Woodward J."/>
            <person name="Quail M.A."/>
            <person name="Anderson M.J."/>
            <person name="Clark R."/>
            <person name="Collins M."/>
            <person name="Fosker N."/>
            <person name="Fraser A."/>
            <person name="Harris D."/>
            <person name="Larke N."/>
            <person name="Murphy L."/>
            <person name="Humphray S."/>
            <person name="O'Neil S."/>
            <person name="Pertea M."/>
            <person name="Price C."/>
            <person name="Rabbinowitsch E."/>
            <person name="Rajandream M-A."/>
            <person name="Salzberg S."/>
            <person name="Saunders D."/>
            <person name="Seegar K."/>
            <person name="Sharp S."/>
            <person name="Warren T."/>
            <person name="Denning D.W."/>
            <person name="Barrell B."/>
            <person name="Hall N."/>
        </authorList>
    </citation>
    <scope>NUCLEOTIDE SEQUENCE</scope>
</reference>
<feature type="coiled-coil region" evidence="10">
    <location>
        <begin position="423"/>
        <end position="478"/>
    </location>
</feature>
<evidence type="ECO:0000256" key="3">
    <source>
        <dbReference type="ARBA" id="ARBA00018691"/>
    </source>
</evidence>
<feature type="region of interest" description="Disordered" evidence="11">
    <location>
        <begin position="714"/>
        <end position="735"/>
    </location>
</feature>
<keyword evidence="5 12" id="KW-0812">Transmembrane</keyword>
<feature type="compositionally biased region" description="Polar residues" evidence="11">
    <location>
        <begin position="392"/>
        <end position="402"/>
    </location>
</feature>
<evidence type="ECO:0000256" key="6">
    <source>
        <dbReference type="ARBA" id="ARBA00022989"/>
    </source>
</evidence>